<keyword evidence="1 5" id="KW-0963">Cytoplasm</keyword>
<reference evidence="8" key="1">
    <citation type="submission" date="2024-04" db="EMBL/GenBank/DDBJ databases">
        <authorList>
            <person name="Shaw F."/>
            <person name="Minotto A."/>
        </authorList>
    </citation>
    <scope>NUCLEOTIDE SEQUENCE [LARGE SCALE GENOMIC DNA]</scope>
</reference>
<dbReference type="InterPro" id="IPR019410">
    <property type="entry name" value="Methyltransf_16"/>
</dbReference>
<dbReference type="Gene3D" id="3.40.50.150">
    <property type="entry name" value="Vaccinia Virus protein VP39"/>
    <property type="match status" value="1"/>
</dbReference>
<evidence type="ECO:0000256" key="2">
    <source>
        <dbReference type="ARBA" id="ARBA00022603"/>
    </source>
</evidence>
<dbReference type="Pfam" id="PF10294">
    <property type="entry name" value="Methyltransf_16"/>
    <property type="match status" value="1"/>
</dbReference>
<dbReference type="CDD" id="cd02440">
    <property type="entry name" value="AdoMet_MTases"/>
    <property type="match status" value="1"/>
</dbReference>
<feature type="binding site" evidence="5">
    <location>
        <position position="143"/>
    </location>
    <ligand>
        <name>S-adenosyl-L-methionine</name>
        <dbReference type="ChEBI" id="CHEBI:59789"/>
    </ligand>
</feature>
<evidence type="ECO:0000313" key="7">
    <source>
        <dbReference type="EMBL" id="CAL1709263.1"/>
    </source>
</evidence>
<keyword evidence="3 5" id="KW-0808">Transferase</keyword>
<dbReference type="SUPFAM" id="SSF53335">
    <property type="entry name" value="S-adenosyl-L-methionine-dependent methyltransferases"/>
    <property type="match status" value="1"/>
</dbReference>
<evidence type="ECO:0000256" key="1">
    <source>
        <dbReference type="ARBA" id="ARBA00022490"/>
    </source>
</evidence>
<feature type="compositionally biased region" description="Low complexity" evidence="6">
    <location>
        <begin position="9"/>
        <end position="18"/>
    </location>
</feature>
<comment type="subcellular location">
    <subcellularLocation>
        <location evidence="5">Cytoplasm</location>
    </subcellularLocation>
</comment>
<dbReference type="EC" id="2.1.1.-" evidence="5"/>
<dbReference type="PROSITE" id="PS51560">
    <property type="entry name" value="SAM_MT_NNT1"/>
    <property type="match status" value="1"/>
</dbReference>
<feature type="binding site" evidence="5">
    <location>
        <position position="62"/>
    </location>
    <ligand>
        <name>S-adenosyl-L-methionine</name>
        <dbReference type="ChEBI" id="CHEBI:59789"/>
    </ligand>
</feature>
<keyword evidence="8" id="KW-1185">Reference proteome</keyword>
<dbReference type="EMBL" id="OZ037948">
    <property type="protein sequence ID" value="CAL1709263.1"/>
    <property type="molecule type" value="Genomic_DNA"/>
</dbReference>
<evidence type="ECO:0000256" key="3">
    <source>
        <dbReference type="ARBA" id="ARBA00022679"/>
    </source>
</evidence>
<dbReference type="HAMAP" id="MF_03223">
    <property type="entry name" value="Methyltr_EFM7"/>
    <property type="match status" value="1"/>
</dbReference>
<dbReference type="Proteomes" id="UP001497453">
    <property type="component" value="Chromosome 5"/>
</dbReference>
<dbReference type="InterPro" id="IPR029063">
    <property type="entry name" value="SAM-dependent_MTases_sf"/>
</dbReference>
<gene>
    <name evidence="5" type="primary">EFM7</name>
    <name evidence="7" type="ORF">GFSPODELE1_LOCUS7266</name>
</gene>
<feature type="binding site" evidence="5">
    <location>
        <begin position="88"/>
        <end position="90"/>
    </location>
    <ligand>
        <name>S-adenosyl-L-methionine</name>
        <dbReference type="ChEBI" id="CHEBI:59789"/>
    </ligand>
</feature>
<feature type="binding site" evidence="5">
    <location>
        <position position="110"/>
    </location>
    <ligand>
        <name>S-adenosyl-L-methionine</name>
        <dbReference type="ChEBI" id="CHEBI:59789"/>
    </ligand>
</feature>
<dbReference type="PANTHER" id="PTHR14614:SF10">
    <property type="entry name" value="PROTEIN N-TERMINAL AND LYSINE N-METHYLTRANSFERASE EFM7"/>
    <property type="match status" value="1"/>
</dbReference>
<evidence type="ECO:0000256" key="6">
    <source>
        <dbReference type="SAM" id="MobiDB-lite"/>
    </source>
</evidence>
<feature type="region of interest" description="Disordered" evidence="6">
    <location>
        <begin position="1"/>
        <end position="26"/>
    </location>
</feature>
<sequence>MSDSEDEASLSLDAVFTEPPRPPTPEPTIATYTRTIHPQGDDWSKINIRLVGSHPLWGHHLWNASRAFATFLETHRALYAHRSVLELGAGGGLPGIVAALNGAANVILTDYPDAALLENLHYNVSQNVPDVAKERIHVEGYIWGHNVAPLFKIQSQNAPTPGFDLIIMSDLVFNHSQHDALLKTAEDALARPISTGHESTESFPDPCVLVFYTHHRPHLAHRDMEFFEKATKRGWICQEILTQKFPLMFPDDSGDEEVRSTVHGWKLMRPV</sequence>
<organism evidence="7 8">
    <name type="scientific">Somion occarium</name>
    <dbReference type="NCBI Taxonomy" id="3059160"/>
    <lineage>
        <taxon>Eukaryota</taxon>
        <taxon>Fungi</taxon>
        <taxon>Dikarya</taxon>
        <taxon>Basidiomycota</taxon>
        <taxon>Agaricomycotina</taxon>
        <taxon>Agaricomycetes</taxon>
        <taxon>Polyporales</taxon>
        <taxon>Cerrenaceae</taxon>
        <taxon>Somion</taxon>
    </lineage>
</organism>
<protein>
    <recommendedName>
        <fullName evidence="5">Protein N-terminal and lysine N-methyltransferase EFM7</fullName>
        <ecNumber evidence="5">2.1.1.-</ecNumber>
    </recommendedName>
    <alternativeName>
        <fullName evidence="5">Elongation factor methyltransferase 7</fullName>
    </alternativeName>
</protein>
<name>A0ABP1DN53_9APHY</name>
<feature type="binding site" evidence="5">
    <location>
        <position position="169"/>
    </location>
    <ligand>
        <name>S-adenosyl-L-methionine</name>
        <dbReference type="ChEBI" id="CHEBI:59789"/>
    </ligand>
</feature>
<dbReference type="InterPro" id="IPR025784">
    <property type="entry name" value="EFM7"/>
</dbReference>
<keyword evidence="4 5" id="KW-0949">S-adenosyl-L-methionine</keyword>
<evidence type="ECO:0000256" key="5">
    <source>
        <dbReference type="HAMAP-Rule" id="MF_03223"/>
    </source>
</evidence>
<proteinExistence type="inferred from homology"/>
<dbReference type="PANTHER" id="PTHR14614">
    <property type="entry name" value="HEPATOCELLULAR CARCINOMA-ASSOCIATED ANTIGEN"/>
    <property type="match status" value="1"/>
</dbReference>
<evidence type="ECO:0000256" key="4">
    <source>
        <dbReference type="ARBA" id="ARBA00022691"/>
    </source>
</evidence>
<evidence type="ECO:0000313" key="8">
    <source>
        <dbReference type="Proteomes" id="UP001497453"/>
    </source>
</evidence>
<comment type="similarity">
    <text evidence="5">Belongs to the class I-like SAM-binding methyltransferase superfamily. EFM7 family.</text>
</comment>
<keyword evidence="2 5" id="KW-0489">Methyltransferase</keyword>
<comment type="function">
    <text evidence="5">S-adenosyl-L-methionine-dependent protein methyltransferase that trimethylates the N-terminal glycine 'Gly-2' of elongation factor 1-alpha, before also catalyzing the mono- and dimethylation of 'Lys-3'.</text>
</comment>
<accession>A0ABP1DN53</accession>